<keyword evidence="2" id="KW-1185">Reference proteome</keyword>
<organism evidence="1 2">
    <name type="scientific">Laccaria amethystina LaAM-08-1</name>
    <dbReference type="NCBI Taxonomy" id="1095629"/>
    <lineage>
        <taxon>Eukaryota</taxon>
        <taxon>Fungi</taxon>
        <taxon>Dikarya</taxon>
        <taxon>Basidiomycota</taxon>
        <taxon>Agaricomycotina</taxon>
        <taxon>Agaricomycetes</taxon>
        <taxon>Agaricomycetidae</taxon>
        <taxon>Agaricales</taxon>
        <taxon>Agaricineae</taxon>
        <taxon>Hydnangiaceae</taxon>
        <taxon>Laccaria</taxon>
    </lineage>
</organism>
<dbReference type="AlphaFoldDB" id="A0A0C9XUY4"/>
<evidence type="ECO:0000313" key="2">
    <source>
        <dbReference type="Proteomes" id="UP000054477"/>
    </source>
</evidence>
<reference evidence="1 2" key="1">
    <citation type="submission" date="2014-04" db="EMBL/GenBank/DDBJ databases">
        <authorList>
            <consortium name="DOE Joint Genome Institute"/>
            <person name="Kuo A."/>
            <person name="Kohler A."/>
            <person name="Nagy L.G."/>
            <person name="Floudas D."/>
            <person name="Copeland A."/>
            <person name="Barry K.W."/>
            <person name="Cichocki N."/>
            <person name="Veneault-Fourrey C."/>
            <person name="LaButti K."/>
            <person name="Lindquist E.A."/>
            <person name="Lipzen A."/>
            <person name="Lundell T."/>
            <person name="Morin E."/>
            <person name="Murat C."/>
            <person name="Sun H."/>
            <person name="Tunlid A."/>
            <person name="Henrissat B."/>
            <person name="Grigoriev I.V."/>
            <person name="Hibbett D.S."/>
            <person name="Martin F."/>
            <person name="Nordberg H.P."/>
            <person name="Cantor M.N."/>
            <person name="Hua S.X."/>
        </authorList>
    </citation>
    <scope>NUCLEOTIDE SEQUENCE [LARGE SCALE GENOMIC DNA]</scope>
    <source>
        <strain evidence="1 2">LaAM-08-1</strain>
    </source>
</reference>
<accession>A0A0C9XUY4</accession>
<sequence>MVAHIIFVIFRSHSRILTSSGDGVHTPLQTFDLPSTSKSSQDVAIPPASIFKTRPSFLGPVTYFHNKAAPCNWDLDDRDGPRPYFKLSDRGLPFLQSGGIAGPNKKAYLKSRKYDPAIALSVFNHVICPVTLTVLHSSVSIQFSASVSHAHVRMSPHQHTCQIRGKSVASHGSVFVGRSNERISFSGGD</sequence>
<protein>
    <submittedName>
        <fullName evidence="1">Uncharacterized protein</fullName>
    </submittedName>
</protein>
<name>A0A0C9XUY4_9AGAR</name>
<reference evidence="2" key="2">
    <citation type="submission" date="2015-01" db="EMBL/GenBank/DDBJ databases">
        <title>Evolutionary Origins and Diversification of the Mycorrhizal Mutualists.</title>
        <authorList>
            <consortium name="DOE Joint Genome Institute"/>
            <consortium name="Mycorrhizal Genomics Consortium"/>
            <person name="Kohler A."/>
            <person name="Kuo A."/>
            <person name="Nagy L.G."/>
            <person name="Floudas D."/>
            <person name="Copeland A."/>
            <person name="Barry K.W."/>
            <person name="Cichocki N."/>
            <person name="Veneault-Fourrey C."/>
            <person name="LaButti K."/>
            <person name="Lindquist E.A."/>
            <person name="Lipzen A."/>
            <person name="Lundell T."/>
            <person name="Morin E."/>
            <person name="Murat C."/>
            <person name="Riley R."/>
            <person name="Ohm R."/>
            <person name="Sun H."/>
            <person name="Tunlid A."/>
            <person name="Henrissat B."/>
            <person name="Grigoriev I.V."/>
            <person name="Hibbett D.S."/>
            <person name="Martin F."/>
        </authorList>
    </citation>
    <scope>NUCLEOTIDE SEQUENCE [LARGE SCALE GENOMIC DNA]</scope>
    <source>
        <strain evidence="2">LaAM-08-1</strain>
    </source>
</reference>
<evidence type="ECO:0000313" key="1">
    <source>
        <dbReference type="EMBL" id="KIK05409.1"/>
    </source>
</evidence>
<dbReference type="Proteomes" id="UP000054477">
    <property type="component" value="Unassembled WGS sequence"/>
</dbReference>
<proteinExistence type="predicted"/>
<dbReference type="HOGENOM" id="CLU_1434648_0_0_1"/>
<gene>
    <name evidence="1" type="ORF">K443DRAFT_352989</name>
</gene>
<dbReference type="EMBL" id="KN838560">
    <property type="protein sequence ID" value="KIK05409.1"/>
    <property type="molecule type" value="Genomic_DNA"/>
</dbReference>